<evidence type="ECO:0000313" key="9">
    <source>
        <dbReference type="Proteomes" id="UP000693970"/>
    </source>
</evidence>
<dbReference type="GO" id="GO:0005524">
    <property type="term" value="F:ATP binding"/>
    <property type="evidence" value="ECO:0007669"/>
    <property type="project" value="UniProtKB-UniRule"/>
</dbReference>
<feature type="transmembrane region" description="Helical" evidence="6">
    <location>
        <begin position="814"/>
        <end position="838"/>
    </location>
</feature>
<keyword evidence="3" id="KW-0067">ATP-binding</keyword>
<feature type="domain" description="Kinesin motor" evidence="7">
    <location>
        <begin position="29"/>
        <end position="401"/>
    </location>
</feature>
<dbReference type="OrthoDB" id="45242at2759"/>
<keyword evidence="1 4" id="KW-0175">Coiled coil</keyword>
<dbReference type="GO" id="GO:0007018">
    <property type="term" value="P:microtubule-based movement"/>
    <property type="evidence" value="ECO:0007669"/>
    <property type="project" value="InterPro"/>
</dbReference>
<evidence type="ECO:0000256" key="4">
    <source>
        <dbReference type="SAM" id="Coils"/>
    </source>
</evidence>
<keyword evidence="2 3" id="KW-0505">Motor protein</keyword>
<dbReference type="EMBL" id="JAGRRH010000021">
    <property type="protein sequence ID" value="KAG7346828.1"/>
    <property type="molecule type" value="Genomic_DNA"/>
</dbReference>
<dbReference type="GO" id="GO:0008017">
    <property type="term" value="F:microtubule binding"/>
    <property type="evidence" value="ECO:0007669"/>
    <property type="project" value="InterPro"/>
</dbReference>
<feature type="region of interest" description="Disordered" evidence="5">
    <location>
        <begin position="637"/>
        <end position="667"/>
    </location>
</feature>
<evidence type="ECO:0000259" key="7">
    <source>
        <dbReference type="PROSITE" id="PS50067"/>
    </source>
</evidence>
<keyword evidence="3" id="KW-0547">Nucleotide-binding</keyword>
<evidence type="ECO:0000313" key="8">
    <source>
        <dbReference type="EMBL" id="KAG7346828.1"/>
    </source>
</evidence>
<keyword evidence="6" id="KW-1133">Transmembrane helix</keyword>
<dbReference type="CDD" id="cd00106">
    <property type="entry name" value="KISc"/>
    <property type="match status" value="1"/>
</dbReference>
<dbReference type="InterPro" id="IPR001752">
    <property type="entry name" value="Kinesin_motor_dom"/>
</dbReference>
<dbReference type="Pfam" id="PF00225">
    <property type="entry name" value="Kinesin"/>
    <property type="match status" value="1"/>
</dbReference>
<evidence type="ECO:0000256" key="6">
    <source>
        <dbReference type="SAM" id="Phobius"/>
    </source>
</evidence>
<feature type="region of interest" description="Disordered" evidence="5">
    <location>
        <begin position="1"/>
        <end position="21"/>
    </location>
</feature>
<dbReference type="Proteomes" id="UP000693970">
    <property type="component" value="Unassembled WGS sequence"/>
</dbReference>
<dbReference type="AlphaFoldDB" id="A0A9K3PGT0"/>
<feature type="region of interest" description="Disordered" evidence="5">
    <location>
        <begin position="465"/>
        <end position="489"/>
    </location>
</feature>
<evidence type="ECO:0000256" key="3">
    <source>
        <dbReference type="PROSITE-ProRule" id="PRU00283"/>
    </source>
</evidence>
<keyword evidence="9" id="KW-1185">Reference proteome</keyword>
<evidence type="ECO:0000256" key="5">
    <source>
        <dbReference type="SAM" id="MobiDB-lite"/>
    </source>
</evidence>
<protein>
    <submittedName>
        <fullName evidence="8">Kinesin motor domain containing protein</fullName>
    </submittedName>
</protein>
<feature type="binding site" evidence="3">
    <location>
        <begin position="124"/>
        <end position="131"/>
    </location>
    <ligand>
        <name>ATP</name>
        <dbReference type="ChEBI" id="CHEBI:30616"/>
    </ligand>
</feature>
<reference evidence="8" key="2">
    <citation type="submission" date="2021-04" db="EMBL/GenBank/DDBJ databases">
        <authorList>
            <person name="Podell S."/>
        </authorList>
    </citation>
    <scope>NUCLEOTIDE SEQUENCE</scope>
    <source>
        <strain evidence="8">Hildebrandi</strain>
    </source>
</reference>
<accession>A0A9K3PGT0</accession>
<dbReference type="PANTHER" id="PTHR47968">
    <property type="entry name" value="CENTROMERE PROTEIN E"/>
    <property type="match status" value="1"/>
</dbReference>
<evidence type="ECO:0000256" key="2">
    <source>
        <dbReference type="ARBA" id="ARBA00023175"/>
    </source>
</evidence>
<feature type="region of interest" description="Disordered" evidence="5">
    <location>
        <begin position="190"/>
        <end position="214"/>
    </location>
</feature>
<reference evidence="8" key="1">
    <citation type="journal article" date="2021" name="Sci. Rep.">
        <title>Diploid genomic architecture of Nitzschia inconspicua, an elite biomass production diatom.</title>
        <authorList>
            <person name="Oliver A."/>
            <person name="Podell S."/>
            <person name="Pinowska A."/>
            <person name="Traller J.C."/>
            <person name="Smith S.R."/>
            <person name="McClure R."/>
            <person name="Beliaev A."/>
            <person name="Bohutskyi P."/>
            <person name="Hill E.A."/>
            <person name="Rabines A."/>
            <person name="Zheng H."/>
            <person name="Allen L.Z."/>
            <person name="Kuo A."/>
            <person name="Grigoriev I.V."/>
            <person name="Allen A.E."/>
            <person name="Hazlebeck D."/>
            <person name="Allen E.E."/>
        </authorList>
    </citation>
    <scope>NUCLEOTIDE SEQUENCE</scope>
    <source>
        <strain evidence="8">Hildebrandi</strain>
    </source>
</reference>
<dbReference type="InterPro" id="IPR027640">
    <property type="entry name" value="Kinesin-like_fam"/>
</dbReference>
<dbReference type="GO" id="GO:0003777">
    <property type="term" value="F:microtubule motor activity"/>
    <property type="evidence" value="ECO:0007669"/>
    <property type="project" value="InterPro"/>
</dbReference>
<name>A0A9K3PGT0_9STRA</name>
<dbReference type="PROSITE" id="PS50067">
    <property type="entry name" value="KINESIN_MOTOR_2"/>
    <property type="match status" value="1"/>
</dbReference>
<organism evidence="8 9">
    <name type="scientific">Nitzschia inconspicua</name>
    <dbReference type="NCBI Taxonomy" id="303405"/>
    <lineage>
        <taxon>Eukaryota</taxon>
        <taxon>Sar</taxon>
        <taxon>Stramenopiles</taxon>
        <taxon>Ochrophyta</taxon>
        <taxon>Bacillariophyta</taxon>
        <taxon>Bacillariophyceae</taxon>
        <taxon>Bacillariophycidae</taxon>
        <taxon>Bacillariales</taxon>
        <taxon>Bacillariaceae</taxon>
        <taxon>Nitzschia</taxon>
    </lineage>
</organism>
<evidence type="ECO:0000256" key="1">
    <source>
        <dbReference type="ARBA" id="ARBA00023054"/>
    </source>
</evidence>
<dbReference type="SMART" id="SM00129">
    <property type="entry name" value="KISc"/>
    <property type="match status" value="1"/>
</dbReference>
<sequence length="847" mass="94863">MTAPIHSNEAPPMATGFKVKPQVPQSHNNIKVAVRLRPLGDNEKHDDKKKLKNNDKRAWIIEKNGSMEILVQKGHGRKIEGRSVFSFDQVFDEDVKTPLLYKSIARPMVRSVLNGKHATIFAYGQTGSGKTFTMQGDGKAQSGQAGIIQLVASDLFRFMGQGEAARREFVVKVSYFEIHNEKIHDLLSDDSLSTNTEGIPDKRNTSTLSGSTDEEVKIRTNASGEIVMNVSQPVVTNVDEVLELLIEGNTQRAVAATDMNAHSSRSHAVFRLTVESRDPDEEIHLDGPIHDVVRVADFNLVDLAGSESVKTTNTNSAIRQREGGTINKSLLALTTVIHTLSLPPKKRPKHINYRDSKLTRILQPHLSGNAEMAVLCCASPAKAFLEETKSTLKFAARAKLVEMKPKVNEVLDDSATIKKLQQELLEARRIIEELKIQVQHSAGLQSSSSIEDSSDDNSLEKADLVHHETRSKPIHAEDHPSDSNDDFKPDFLTSSKQSYVLPQNVEPQGLEYQASRHSKASLDMDQIFLKSFSDETATNEFLNSSAAGFQLDAADPRVARKTLQRYMRGNTRSVGSEELFTFSGSIDDEDGLQRLQSEISRATGQEVVILTPQRQHSTNAMRKEFYDIPDKKNEVTAATEDESVDGPEVSYSDLSERHGTFVSSPETIRNAPRLGGLRRSLSWDTMDLNTLRRDQVGTPLLALQSLTSRDSAVPDEVMIIKDTTSDDKYKCLMDQMKSAGKRIDFLQDQLEQSNDLVQDAYRDLERARLCIHDLVQRNVEMKDKLRRKRREDVKDSYERGEVVVEQYWLLKGSIYMSLFFFVSGGHELFLASAFFVWLSIETNLTAK</sequence>
<gene>
    <name evidence="8" type="ORF">IV203_005897</name>
</gene>
<proteinExistence type="inferred from homology"/>
<keyword evidence="6" id="KW-0472">Membrane</keyword>
<feature type="coiled-coil region" evidence="4">
    <location>
        <begin position="729"/>
        <end position="791"/>
    </location>
</feature>
<dbReference type="PANTHER" id="PTHR47968:SF75">
    <property type="entry name" value="CENTROMERE-ASSOCIATED PROTEIN E"/>
    <property type="match status" value="1"/>
</dbReference>
<keyword evidence="6" id="KW-0812">Transmembrane</keyword>
<comment type="caution">
    <text evidence="8">The sequence shown here is derived from an EMBL/GenBank/DDBJ whole genome shotgun (WGS) entry which is preliminary data.</text>
</comment>
<comment type="similarity">
    <text evidence="3">Belongs to the TRAFAC class myosin-kinesin ATPase superfamily. Kinesin family.</text>
</comment>